<dbReference type="Proteomes" id="UP001305421">
    <property type="component" value="Chromosome"/>
</dbReference>
<sequence length="118" mass="12563">MKRSLVIALLTIVGGLMSACTSLNPAYRLGTVSTVSGSDLQVCSGPKDTPPIAGQAVQLLRREQFGNPKFAPTFRERRVGTAEIGTSVSGRCVEARLVQGKARRYDQVFPALGDATPK</sequence>
<dbReference type="PROSITE" id="PS51257">
    <property type="entry name" value="PROKAR_LIPOPROTEIN"/>
    <property type="match status" value="1"/>
</dbReference>
<feature type="chain" id="PRO_5045780698" description="Lipoprotein" evidence="1">
    <location>
        <begin position="19"/>
        <end position="118"/>
    </location>
</feature>
<feature type="signal peptide" evidence="1">
    <location>
        <begin position="1"/>
        <end position="18"/>
    </location>
</feature>
<keyword evidence="1" id="KW-0732">Signal</keyword>
<dbReference type="RefSeq" id="WP_293979347.1">
    <property type="nucleotide sequence ID" value="NZ_CP115543.1"/>
</dbReference>
<name>A0ABY9YHY5_9GAMM</name>
<reference evidence="2 3" key="1">
    <citation type="submission" date="2022-12" db="EMBL/GenBank/DDBJ databases">
        <title>Two new species, Stenotrophomonas aracearum and Stenotrophomonas oahuensis, isolated from Anthurium (Araceae family) in Hawaii.</title>
        <authorList>
            <person name="Chunag S.C."/>
            <person name="Dobhal S."/>
            <person name="Alvarez A."/>
            <person name="Arif M."/>
        </authorList>
    </citation>
    <scope>NUCLEOTIDE SEQUENCE [LARGE SCALE GENOMIC DNA]</scope>
    <source>
        <strain evidence="2 3">A5588</strain>
    </source>
</reference>
<protein>
    <recommendedName>
        <fullName evidence="4">Lipoprotein</fullName>
    </recommendedName>
</protein>
<evidence type="ECO:0008006" key="4">
    <source>
        <dbReference type="Google" id="ProtNLM"/>
    </source>
</evidence>
<evidence type="ECO:0000313" key="2">
    <source>
        <dbReference type="EMBL" id="WNH50473.1"/>
    </source>
</evidence>
<proteinExistence type="predicted"/>
<dbReference type="EMBL" id="CP115543">
    <property type="protein sequence ID" value="WNH50473.1"/>
    <property type="molecule type" value="Genomic_DNA"/>
</dbReference>
<evidence type="ECO:0000313" key="3">
    <source>
        <dbReference type="Proteomes" id="UP001305421"/>
    </source>
</evidence>
<keyword evidence="3" id="KW-1185">Reference proteome</keyword>
<gene>
    <name evidence="2" type="ORF">PDM28_09345</name>
</gene>
<organism evidence="2 3">
    <name type="scientific">Stenotrophomonas aracearum</name>
    <dbReference type="NCBI Taxonomy" id="3003272"/>
    <lineage>
        <taxon>Bacteria</taxon>
        <taxon>Pseudomonadati</taxon>
        <taxon>Pseudomonadota</taxon>
        <taxon>Gammaproteobacteria</taxon>
        <taxon>Lysobacterales</taxon>
        <taxon>Lysobacteraceae</taxon>
        <taxon>Stenotrophomonas</taxon>
    </lineage>
</organism>
<accession>A0ABY9YHY5</accession>
<evidence type="ECO:0000256" key="1">
    <source>
        <dbReference type="SAM" id="SignalP"/>
    </source>
</evidence>